<evidence type="ECO:0000313" key="4">
    <source>
        <dbReference type="Proteomes" id="UP000000673"/>
    </source>
</evidence>
<dbReference type="VEuPathDB" id="VectorBase:ADAR2_007860"/>
<reference evidence="2 4" key="1">
    <citation type="journal article" date="2010" name="BMC Genomics">
        <title>Combination of measures distinguishes pre-miRNAs from other stem-loops in the genome of the newly sequenced Anopheles darlingi.</title>
        <authorList>
            <person name="Mendes N.D."/>
            <person name="Freitas A.T."/>
            <person name="Vasconcelos A.T."/>
            <person name="Sagot M.F."/>
        </authorList>
    </citation>
    <scope>NUCLEOTIDE SEQUENCE</scope>
</reference>
<dbReference type="AlphaFoldDB" id="W5JPX1"/>
<dbReference type="VEuPathDB" id="VectorBase:ADAC003334"/>
<reference evidence="2" key="2">
    <citation type="submission" date="2010-05" db="EMBL/GenBank/DDBJ databases">
        <authorList>
            <person name="Almeida L.G."/>
            <person name="Nicolas M.F."/>
            <person name="Souza R.C."/>
            <person name="Vasconcelos A.T.R."/>
        </authorList>
    </citation>
    <scope>NUCLEOTIDE SEQUENCE</scope>
</reference>
<dbReference type="EMBL" id="ADMH02000836">
    <property type="protein sequence ID" value="ETN64910.1"/>
    <property type="molecule type" value="Genomic_DNA"/>
</dbReference>
<evidence type="ECO:0000256" key="1">
    <source>
        <dbReference type="SAM" id="MobiDB-lite"/>
    </source>
</evidence>
<evidence type="ECO:0000313" key="3">
    <source>
        <dbReference type="EnsemblMetazoa" id="ADAC003334-PA"/>
    </source>
</evidence>
<feature type="region of interest" description="Disordered" evidence="1">
    <location>
        <begin position="1"/>
        <end position="39"/>
    </location>
</feature>
<evidence type="ECO:0000313" key="2">
    <source>
        <dbReference type="EMBL" id="ETN64910.1"/>
    </source>
</evidence>
<protein>
    <submittedName>
        <fullName evidence="2 3">Uncharacterized protein</fullName>
    </submittedName>
</protein>
<reference evidence="3" key="4">
    <citation type="submission" date="2015-06" db="UniProtKB">
        <authorList>
            <consortium name="EnsemblMetazoa"/>
        </authorList>
    </citation>
    <scope>IDENTIFICATION</scope>
</reference>
<gene>
    <name evidence="2" type="ORF">AND_003334</name>
</gene>
<organism evidence="2">
    <name type="scientific">Anopheles darlingi</name>
    <name type="common">Mosquito</name>
    <dbReference type="NCBI Taxonomy" id="43151"/>
    <lineage>
        <taxon>Eukaryota</taxon>
        <taxon>Metazoa</taxon>
        <taxon>Ecdysozoa</taxon>
        <taxon>Arthropoda</taxon>
        <taxon>Hexapoda</taxon>
        <taxon>Insecta</taxon>
        <taxon>Pterygota</taxon>
        <taxon>Neoptera</taxon>
        <taxon>Endopterygota</taxon>
        <taxon>Diptera</taxon>
        <taxon>Nematocera</taxon>
        <taxon>Culicoidea</taxon>
        <taxon>Culicidae</taxon>
        <taxon>Anophelinae</taxon>
        <taxon>Anopheles</taxon>
    </lineage>
</organism>
<dbReference type="eggNOG" id="ENOG502QS2Y">
    <property type="taxonomic scope" value="Eukaryota"/>
</dbReference>
<proteinExistence type="predicted"/>
<keyword evidence="4" id="KW-1185">Reference proteome</keyword>
<dbReference type="HOGENOM" id="CLU_2051904_0_0_1"/>
<dbReference type="Proteomes" id="UP000000673">
    <property type="component" value="Unassembled WGS sequence"/>
</dbReference>
<dbReference type="EnsemblMetazoa" id="ADAC003334-RA">
    <property type="protein sequence ID" value="ADAC003334-PA"/>
    <property type="gene ID" value="ADAC003334"/>
</dbReference>
<sequence length="125" mass="13420">MFSDAAAAGTAPQKPQVPKLPTAKPIDEQDVALQKESPPPPIRITLASLDEYNHLLQNGLDFYGATFFPTEAQLPPHAAKIATKRGARMIDGSIPGRVRELLPVFDAAGFSKIPPPASKTIKPRP</sequence>
<accession>W5JPX1</accession>
<name>W5JPX1_ANODA</name>
<reference evidence="2" key="3">
    <citation type="journal article" date="2013" name="Nucleic Acids Res.">
        <title>The genome of Anopheles darlingi, the main neotropical malaria vector.</title>
        <authorList>
            <person name="Marinotti O."/>
            <person name="Cerqueira G.C."/>
            <person name="de Almeida L.G."/>
            <person name="Ferro M.I."/>
            <person name="Loreto E.L."/>
            <person name="Zaha A."/>
            <person name="Teixeira S.M."/>
            <person name="Wespiser A.R."/>
            <person name="Almeida E Silva A."/>
            <person name="Schlindwein A.D."/>
            <person name="Pacheco A.C."/>
            <person name="Silva A.L."/>
            <person name="Graveley B.R."/>
            <person name="Walenz B.P."/>
            <person name="Lima Bde A."/>
            <person name="Ribeiro C.A."/>
            <person name="Nunes-Silva C.G."/>
            <person name="de Carvalho C.R."/>
            <person name="Soares C.M."/>
            <person name="de Menezes C.B."/>
            <person name="Matiolli C."/>
            <person name="Caffrey D."/>
            <person name="Araujo D.A."/>
            <person name="de Oliveira D.M."/>
            <person name="Golenbock D."/>
            <person name="Grisard E.C."/>
            <person name="Fantinatti-Garboggini F."/>
            <person name="de Carvalho F.M."/>
            <person name="Barcellos F.G."/>
            <person name="Prosdocimi F."/>
            <person name="May G."/>
            <person name="Azevedo Junior G.M."/>
            <person name="Guimaraes G.M."/>
            <person name="Goldman G.H."/>
            <person name="Padilha I.Q."/>
            <person name="Batista Jda S."/>
            <person name="Ferro J.A."/>
            <person name="Ribeiro J.M."/>
            <person name="Fietto J.L."/>
            <person name="Dabbas K.M."/>
            <person name="Cerdeira L."/>
            <person name="Agnez-Lima L.F."/>
            <person name="Brocchi M."/>
            <person name="de Carvalho M.O."/>
            <person name="Teixeira Mde M."/>
            <person name="Diniz Maia Mde M."/>
            <person name="Goldman M.H."/>
            <person name="Cruz Schneider M.P."/>
            <person name="Felipe M.S."/>
            <person name="Hungria M."/>
            <person name="Nicolas M.F."/>
            <person name="Pereira M."/>
            <person name="Montes M.A."/>
            <person name="Cantao M.E."/>
            <person name="Vincentz M."/>
            <person name="Rafael M.S."/>
            <person name="Silverman N."/>
            <person name="Stoco P.H."/>
            <person name="Souza R.C."/>
            <person name="Vicentini R."/>
            <person name="Gazzinelli R.T."/>
            <person name="Neves Rde O."/>
            <person name="Silva R."/>
            <person name="Astolfi-Filho S."/>
            <person name="Maciel T.E."/>
            <person name="Urmenyi T.P."/>
            <person name="Tadei W.P."/>
            <person name="Camargo E.P."/>
            <person name="de Vasconcelos A.T."/>
        </authorList>
    </citation>
    <scope>NUCLEOTIDE SEQUENCE</scope>
</reference>